<name>A0A1E8EVQ6_9CLOT</name>
<evidence type="ECO:0000259" key="7">
    <source>
        <dbReference type="Pfam" id="PF02769"/>
    </source>
</evidence>
<organism evidence="9 10">
    <name type="scientific">Clostridium acetireducens DSM 10703</name>
    <dbReference type="NCBI Taxonomy" id="1121290"/>
    <lineage>
        <taxon>Bacteria</taxon>
        <taxon>Bacillati</taxon>
        <taxon>Bacillota</taxon>
        <taxon>Clostridia</taxon>
        <taxon>Eubacteriales</taxon>
        <taxon>Clostridiaceae</taxon>
        <taxon>Clostridium</taxon>
    </lineage>
</organism>
<dbReference type="Pfam" id="PF13507">
    <property type="entry name" value="GATase_5"/>
    <property type="match status" value="1"/>
</dbReference>
<dbReference type="EMBL" id="LZFO01000049">
    <property type="protein sequence ID" value="OFI01329.1"/>
    <property type="molecule type" value="Genomic_DNA"/>
</dbReference>
<dbReference type="SMART" id="SM01211">
    <property type="entry name" value="GATase_5"/>
    <property type="match status" value="1"/>
</dbReference>
<dbReference type="PATRIC" id="fig|1121290.3.peg.2200"/>
<dbReference type="Pfam" id="PF18072">
    <property type="entry name" value="FGAR-AT_linker"/>
    <property type="match status" value="1"/>
</dbReference>
<dbReference type="GO" id="GO:0046872">
    <property type="term" value="F:metal ion binding"/>
    <property type="evidence" value="ECO:0007669"/>
    <property type="project" value="UniProtKB-KW"/>
</dbReference>
<dbReference type="InterPro" id="IPR041609">
    <property type="entry name" value="PurL_linker"/>
</dbReference>
<keyword evidence="5" id="KW-0067">ATP-binding</keyword>
<evidence type="ECO:0000256" key="6">
    <source>
        <dbReference type="ARBA" id="ARBA00022842"/>
    </source>
</evidence>
<gene>
    <name evidence="9" type="primary">purL</name>
    <name evidence="9" type="ORF">CLOACE_21840</name>
</gene>
<dbReference type="InterPro" id="IPR010918">
    <property type="entry name" value="PurM-like_C_dom"/>
</dbReference>
<dbReference type="InterPro" id="IPR029062">
    <property type="entry name" value="Class_I_gatase-like"/>
</dbReference>
<dbReference type="GO" id="GO:0004642">
    <property type="term" value="F:phosphoribosylformylglycinamidine synthase activity"/>
    <property type="evidence" value="ECO:0007669"/>
    <property type="project" value="UniProtKB-EC"/>
</dbReference>
<dbReference type="InterPro" id="IPR036921">
    <property type="entry name" value="PurM-like_N_sf"/>
</dbReference>
<evidence type="ECO:0000256" key="4">
    <source>
        <dbReference type="ARBA" id="ARBA00022755"/>
    </source>
</evidence>
<dbReference type="Pfam" id="PF02769">
    <property type="entry name" value="AIRS_C"/>
    <property type="match status" value="1"/>
</dbReference>
<dbReference type="Gene3D" id="3.90.650.10">
    <property type="entry name" value="PurM-like C-terminal domain"/>
    <property type="match status" value="2"/>
</dbReference>
<dbReference type="EC" id="6.3.5.3" evidence="9"/>
<keyword evidence="2" id="KW-0479">Metal-binding</keyword>
<dbReference type="PANTHER" id="PTHR10099">
    <property type="entry name" value="PHOSPHORIBOSYLFORMYLGLYCINAMIDINE SYNTHASE"/>
    <property type="match status" value="1"/>
</dbReference>
<dbReference type="InterPro" id="IPR036676">
    <property type="entry name" value="PurM-like_C_sf"/>
</dbReference>
<dbReference type="NCBIfam" id="TIGR01857">
    <property type="entry name" value="FGAM-synthase"/>
    <property type="match status" value="1"/>
</dbReference>
<dbReference type="FunFam" id="3.30.1330.10:FF:000013">
    <property type="entry name" value="Phosphoribosylformylglycinamidine synthase"/>
    <property type="match status" value="1"/>
</dbReference>
<comment type="caution">
    <text evidence="9">The sequence shown here is derived from an EMBL/GenBank/DDBJ whole genome shotgun (WGS) entry which is preliminary data.</text>
</comment>
<dbReference type="RefSeq" id="WP_070111285.1">
    <property type="nucleotide sequence ID" value="NZ_LZFO01000049.1"/>
</dbReference>
<reference evidence="9 10" key="1">
    <citation type="submission" date="2016-06" db="EMBL/GenBank/DDBJ databases">
        <title>Genome sequence of Clostridium acetireducens DSM 10703.</title>
        <authorList>
            <person name="Poehlein A."/>
            <person name="Fluechter S."/>
            <person name="Duerre P."/>
            <person name="Daniel R."/>
        </authorList>
    </citation>
    <scope>NUCLEOTIDE SEQUENCE [LARGE SCALE GENOMIC DNA]</scope>
    <source>
        <strain evidence="9 10">DSM 10703</strain>
    </source>
</reference>
<dbReference type="OrthoDB" id="9804441at2"/>
<proteinExistence type="predicted"/>
<keyword evidence="1 9" id="KW-0436">Ligase</keyword>
<feature type="domain" description="PurM-like C-terminal" evidence="7">
    <location>
        <begin position="443"/>
        <end position="594"/>
    </location>
</feature>
<dbReference type="Gene3D" id="3.30.1330.10">
    <property type="entry name" value="PurM-like, N-terminal domain"/>
    <property type="match status" value="2"/>
</dbReference>
<dbReference type="Gene3D" id="3.40.50.880">
    <property type="match status" value="1"/>
</dbReference>
<protein>
    <submittedName>
        <fullName evidence="9">Phosphoribosylformylglycinamidine synthase</fullName>
        <ecNumber evidence="9">6.3.5.3</ecNumber>
    </submittedName>
</protein>
<accession>A0A1E8EVQ6</accession>
<dbReference type="CDD" id="cd02203">
    <property type="entry name" value="PurL_repeat1"/>
    <property type="match status" value="1"/>
</dbReference>
<evidence type="ECO:0000256" key="5">
    <source>
        <dbReference type="ARBA" id="ARBA00022840"/>
    </source>
</evidence>
<dbReference type="GO" id="GO:0005737">
    <property type="term" value="C:cytoplasm"/>
    <property type="evidence" value="ECO:0007669"/>
    <property type="project" value="TreeGrafter"/>
</dbReference>
<evidence type="ECO:0000256" key="3">
    <source>
        <dbReference type="ARBA" id="ARBA00022741"/>
    </source>
</evidence>
<feature type="domain" description="Phosphoribosylformylglycinamidine synthase linker" evidence="8">
    <location>
        <begin position="186"/>
        <end position="230"/>
    </location>
</feature>
<dbReference type="STRING" id="1121290.CLAOCE_21840"/>
<dbReference type="CDD" id="cd02204">
    <property type="entry name" value="PurL_repeat2"/>
    <property type="match status" value="1"/>
</dbReference>
<dbReference type="GO" id="GO:0005524">
    <property type="term" value="F:ATP binding"/>
    <property type="evidence" value="ECO:0007669"/>
    <property type="project" value="UniProtKB-KW"/>
</dbReference>
<dbReference type="PROSITE" id="PS51273">
    <property type="entry name" value="GATASE_TYPE_1"/>
    <property type="match status" value="1"/>
</dbReference>
<dbReference type="PANTHER" id="PTHR10099:SF1">
    <property type="entry name" value="PHOSPHORIBOSYLFORMYLGLYCINAMIDINE SYNTHASE"/>
    <property type="match status" value="1"/>
</dbReference>
<evidence type="ECO:0000313" key="9">
    <source>
        <dbReference type="EMBL" id="OFI01329.1"/>
    </source>
</evidence>
<dbReference type="SUPFAM" id="SSF52317">
    <property type="entry name" value="Class I glutamine amidotransferase-like"/>
    <property type="match status" value="1"/>
</dbReference>
<sequence length="1252" mass="139710">MKSDVKRIYVEKKPNFNVEAKNLFNDIKITLNIKNLKGLRILNRYDVSGISEEELNKAKNTIFSEPTVDFVYNEDLKFSSQDRVFAVEYLPGQYDQRADSAAQCMQILTQGNRPNIASSKVYILEGNLKDEEFNKIKSYCINPVDSREAILEKPKTLDMEFDTPNSVKVLKDFNNYSLDKLKEFIELEGLAMSLEDLKFCQDYFKNTEKRNPTVTEIKVIDTYWSDHCRHTTFMTCIQDVDIENSLYTEPIKNAYQEYLSSREFVYTDKQKDICLMDIATLSMKELRKKGLLDDLDKSDEINACSIEIDAKINGKDEKWLVMFKNETHNHPTEIEPFGGAATCLGGAIRDPLSGRSYVYQAMRVTGSGDPRTNIEDTLEGKLPQRKITMEAAQGYSSYGNQIGLATGQVSEIYDEDYIAKRMEVGAVIAAAPKENVVREKPVEGDIVILVGGRTGRDGCGGATGSSKEHDEKSIFTCGSEVQKGNPPTERKIQRLFRNSEVSKMIKRCNDFGAGGVSVAIGELTDGLDINLDLVPKKYEGLDGTELAISESQERMAVVISMNNADKFIEFAKKENLEATIVAKVTNTNRLKMNWKGNSIVNISRDFLNTNGVKQFTSIKVKSPKESSYFHNTSIENLKNYWLKNLKDLNVCSKRGLVERFDSTIGAGTVIMPFGGKYQLTPEEGMVAKLPIESGDTKTGTIMTYGFNPIIAKWSPFHGALYAVLESITKVVALGGNYKNIRLSLQEYFEKLGQDSTKWGKPFAALLGAFYVQKKFNIPAIGGKDSMSGTFKDMNVPPTLVSFAVNVVDVTKVVSCEFKNENSKVILIPSIIGKDGLPNLDLLKKNFDKINKLIEDKKVKSASSVGFGGIAATISKMAFGNKIGIKLEKEIAQEELFVPKYGSIIIEVDKDLNLNEYFENKDFKLLGYTQIEESICINDVKISIEEAIKAWEEPLENIFATKAEEPKGNIITDIFSKKDFKIASIKVPKPRVLIPVFPGTNCEYDSKKAFEKAGAEANILVFRNLSALDIENSISELVKEIKKSQIIMIPGGFSAGDEPEGSGKFIATVFRNPKIKEAVMEFLNNKDGLMLGICNGFQALIKLGLLPFGEIRDIEEDYPTLTYNNIGRHVSKMVHTKVISNKSPWFSNVTLGETYTVPISHGEGRFVASEDLINKLMKNGQIATQYVDVHGNPSYNIEFNPNGSISAVEAITSPDGRILGKMAHSERAGENVHINIPGNKEQKIFESGVNYFR</sequence>
<dbReference type="Proteomes" id="UP000175744">
    <property type="component" value="Unassembled WGS sequence"/>
</dbReference>
<keyword evidence="3" id="KW-0547">Nucleotide-binding</keyword>
<dbReference type="CDD" id="cd01740">
    <property type="entry name" value="GATase1_FGAR_AT"/>
    <property type="match status" value="1"/>
</dbReference>
<keyword evidence="10" id="KW-1185">Reference proteome</keyword>
<evidence type="ECO:0000259" key="8">
    <source>
        <dbReference type="Pfam" id="PF18072"/>
    </source>
</evidence>
<keyword evidence="6" id="KW-0460">Magnesium</keyword>
<dbReference type="SUPFAM" id="SSF55326">
    <property type="entry name" value="PurM N-terminal domain-like"/>
    <property type="match status" value="2"/>
</dbReference>
<dbReference type="SUPFAM" id="SSF56042">
    <property type="entry name" value="PurM C-terminal domain-like"/>
    <property type="match status" value="2"/>
</dbReference>
<dbReference type="AlphaFoldDB" id="A0A1E8EVQ6"/>
<evidence type="ECO:0000313" key="10">
    <source>
        <dbReference type="Proteomes" id="UP000175744"/>
    </source>
</evidence>
<dbReference type="InterPro" id="IPR010141">
    <property type="entry name" value="FGAM_synthase"/>
</dbReference>
<evidence type="ECO:0000256" key="2">
    <source>
        <dbReference type="ARBA" id="ARBA00022723"/>
    </source>
</evidence>
<keyword evidence="4" id="KW-0658">Purine biosynthesis</keyword>
<evidence type="ECO:0000256" key="1">
    <source>
        <dbReference type="ARBA" id="ARBA00022598"/>
    </source>
</evidence>
<dbReference type="GO" id="GO:0006164">
    <property type="term" value="P:purine nucleotide biosynthetic process"/>
    <property type="evidence" value="ECO:0007669"/>
    <property type="project" value="UniProtKB-KW"/>
</dbReference>